<keyword evidence="1" id="KW-0812">Transmembrane</keyword>
<dbReference type="Proteomes" id="UP000184474">
    <property type="component" value="Unassembled WGS sequence"/>
</dbReference>
<dbReference type="STRING" id="156994.SAMN04488028_10298"/>
<keyword evidence="1" id="KW-1133">Transmembrane helix</keyword>
<keyword evidence="3" id="KW-1185">Reference proteome</keyword>
<evidence type="ECO:0000313" key="2">
    <source>
        <dbReference type="EMBL" id="SHJ90657.1"/>
    </source>
</evidence>
<reference evidence="3" key="1">
    <citation type="submission" date="2016-11" db="EMBL/GenBank/DDBJ databases">
        <authorList>
            <person name="Varghese N."/>
            <person name="Submissions S."/>
        </authorList>
    </citation>
    <scope>NUCLEOTIDE SEQUENCE [LARGE SCALE GENOMIC DNA]</scope>
    <source>
        <strain evidence="3">DSM 26134</strain>
    </source>
</reference>
<keyword evidence="1" id="KW-0472">Membrane</keyword>
<gene>
    <name evidence="2" type="ORF">SAMN04488028_10298</name>
</gene>
<feature type="transmembrane region" description="Helical" evidence="1">
    <location>
        <begin position="48"/>
        <end position="72"/>
    </location>
</feature>
<accession>A0A1M6N4Q3</accession>
<feature type="transmembrane region" description="Helical" evidence="1">
    <location>
        <begin position="20"/>
        <end position="42"/>
    </location>
</feature>
<dbReference type="EMBL" id="FRAA01000002">
    <property type="protein sequence ID" value="SHJ90657.1"/>
    <property type="molecule type" value="Genomic_DNA"/>
</dbReference>
<organism evidence="2 3">
    <name type="scientific">Reichenbachiella agariperforans</name>
    <dbReference type="NCBI Taxonomy" id="156994"/>
    <lineage>
        <taxon>Bacteria</taxon>
        <taxon>Pseudomonadati</taxon>
        <taxon>Bacteroidota</taxon>
        <taxon>Cytophagia</taxon>
        <taxon>Cytophagales</taxon>
        <taxon>Reichenbachiellaceae</taxon>
        <taxon>Reichenbachiella</taxon>
    </lineage>
</organism>
<evidence type="ECO:0000313" key="3">
    <source>
        <dbReference type="Proteomes" id="UP000184474"/>
    </source>
</evidence>
<proteinExistence type="predicted"/>
<dbReference type="AlphaFoldDB" id="A0A1M6N4Q3"/>
<sequence length="82" mass="9541">MTFMFSFLVMRANTFRWMSFLIFIILTVVIGLFGSFLVWGVWPATFDIMFGPIHLPTFIVLLITNPVLLWGFGNKIRLIKPQ</sequence>
<evidence type="ECO:0000256" key="1">
    <source>
        <dbReference type="SAM" id="Phobius"/>
    </source>
</evidence>
<name>A0A1M6N4Q3_REIAG</name>
<protein>
    <submittedName>
        <fullName evidence="2">Uncharacterized protein</fullName>
    </submittedName>
</protein>